<feature type="transmembrane region" description="Helical" evidence="1">
    <location>
        <begin position="320"/>
        <end position="340"/>
    </location>
</feature>
<name>A0ABT9TJE7_PAENI</name>
<comment type="caution">
    <text evidence="2">The sequence shown here is derived from an EMBL/GenBank/DDBJ whole genome shotgun (WGS) entry which is preliminary data.</text>
</comment>
<feature type="transmembrane region" description="Helical" evidence="1">
    <location>
        <begin position="220"/>
        <end position="242"/>
    </location>
</feature>
<feature type="transmembrane region" description="Helical" evidence="1">
    <location>
        <begin position="72"/>
        <end position="91"/>
    </location>
</feature>
<protein>
    <recommendedName>
        <fullName evidence="4">Integral membrane protein</fullName>
    </recommendedName>
</protein>
<evidence type="ECO:0000256" key="1">
    <source>
        <dbReference type="SAM" id="Phobius"/>
    </source>
</evidence>
<dbReference type="EMBL" id="JAUSSW010000003">
    <property type="protein sequence ID" value="MDQ0101768.1"/>
    <property type="molecule type" value="Genomic_DNA"/>
</dbReference>
<keyword evidence="1" id="KW-0472">Membrane</keyword>
<feature type="transmembrane region" description="Helical" evidence="1">
    <location>
        <begin position="129"/>
        <end position="150"/>
    </location>
</feature>
<evidence type="ECO:0000313" key="3">
    <source>
        <dbReference type="Proteomes" id="UP001244563"/>
    </source>
</evidence>
<evidence type="ECO:0008006" key="4">
    <source>
        <dbReference type="Google" id="ProtNLM"/>
    </source>
</evidence>
<keyword evidence="3" id="KW-1185">Reference proteome</keyword>
<sequence length="450" mass="47164">MARLNTMKLRADQTGNRGLPMPLWLQGGLEAAQAAFISAIVVVLPLVGVWATDGFQDRAVDTLARLGGQAWLLIHGVPLELAHVNVGAAAAQPGSGLLSLIPLGLTLIPFLLAWRAGRRLARASYTDQLWQAFLGAFVVYAAFGAATGFVCRTPEVVINLWLAMSIPLISFGLGMIVGARREAGSWSRLIGVDAVAWLSKTSQHSRWAGSYVGSALKAGFVAAMAAVCLAAVLLAVTIVWHWTDIIAVYEGLQAGALGGAVLTIAQLGFLPNLVIFALSWSSGAGFSLGIGSTAGPLGTSVGPLPAVPILGSLPAGQLDFGAMALALPVVAGILAGWWFLREGENHFDEWLSIKIKARWFTATVSTLFLGAFIGSVAGLLGGALAWVARGSAGIGRLTEIGPHPLWTAVWLAAEVGIGVVIGYAVGPWLERRQKLREANLDEAAYDDEHA</sequence>
<dbReference type="InterPro" id="IPR045931">
    <property type="entry name" value="DUF6350"/>
</dbReference>
<dbReference type="Proteomes" id="UP001244563">
    <property type="component" value="Unassembled WGS sequence"/>
</dbReference>
<keyword evidence="1" id="KW-0812">Transmembrane</keyword>
<keyword evidence="1" id="KW-1133">Transmembrane helix</keyword>
<accession>A0ABT9TJE7</accession>
<feature type="transmembrane region" description="Helical" evidence="1">
    <location>
        <begin position="156"/>
        <end position="179"/>
    </location>
</feature>
<feature type="transmembrane region" description="Helical" evidence="1">
    <location>
        <begin position="31"/>
        <end position="51"/>
    </location>
</feature>
<dbReference type="Pfam" id="PF19877">
    <property type="entry name" value="DUF6350"/>
    <property type="match status" value="1"/>
</dbReference>
<organism evidence="2 3">
    <name type="scientific">Paenarthrobacter nicotinovorans</name>
    <name type="common">Arthrobacter nicotinovorans</name>
    <dbReference type="NCBI Taxonomy" id="29320"/>
    <lineage>
        <taxon>Bacteria</taxon>
        <taxon>Bacillati</taxon>
        <taxon>Actinomycetota</taxon>
        <taxon>Actinomycetes</taxon>
        <taxon>Micrococcales</taxon>
        <taxon>Micrococcaceae</taxon>
        <taxon>Paenarthrobacter</taxon>
    </lineage>
</organism>
<feature type="transmembrane region" description="Helical" evidence="1">
    <location>
        <begin position="254"/>
        <end position="278"/>
    </location>
</feature>
<reference evidence="2 3" key="1">
    <citation type="submission" date="2023-07" db="EMBL/GenBank/DDBJ databases">
        <title>Sorghum-associated microbial communities from plants grown in Nebraska, USA.</title>
        <authorList>
            <person name="Schachtman D."/>
        </authorList>
    </citation>
    <scope>NUCLEOTIDE SEQUENCE [LARGE SCALE GENOMIC DNA]</scope>
    <source>
        <strain evidence="2 3">CC523</strain>
    </source>
</reference>
<feature type="transmembrane region" description="Helical" evidence="1">
    <location>
        <begin position="408"/>
        <end position="429"/>
    </location>
</feature>
<feature type="transmembrane region" description="Helical" evidence="1">
    <location>
        <begin position="360"/>
        <end position="388"/>
    </location>
</feature>
<proteinExistence type="predicted"/>
<gene>
    <name evidence="2" type="ORF">J2T10_001410</name>
</gene>
<feature type="transmembrane region" description="Helical" evidence="1">
    <location>
        <begin position="97"/>
        <end position="117"/>
    </location>
</feature>
<evidence type="ECO:0000313" key="2">
    <source>
        <dbReference type="EMBL" id="MDQ0101768.1"/>
    </source>
</evidence>